<dbReference type="STRING" id="1128970.SAMN04487935_0680"/>
<gene>
    <name evidence="2" type="ORF">SAMN04487935_0680</name>
</gene>
<protein>
    <recommendedName>
        <fullName evidence="4">DUF3347 domain-containing protein</fullName>
    </recommendedName>
</protein>
<evidence type="ECO:0008006" key="4">
    <source>
        <dbReference type="Google" id="ProtNLM"/>
    </source>
</evidence>
<dbReference type="AlphaFoldDB" id="A0A1G8SSC8"/>
<evidence type="ECO:0000313" key="2">
    <source>
        <dbReference type="EMBL" id="SDJ32156.1"/>
    </source>
</evidence>
<dbReference type="Proteomes" id="UP000199580">
    <property type="component" value="Unassembled WGS sequence"/>
</dbReference>
<reference evidence="2 3" key="1">
    <citation type="submission" date="2016-10" db="EMBL/GenBank/DDBJ databases">
        <authorList>
            <person name="de Groot N.N."/>
        </authorList>
    </citation>
    <scope>NUCLEOTIDE SEQUENCE [LARGE SCALE GENOMIC DNA]</scope>
    <source>
        <strain evidence="2 3">CGMCC 1.10076</strain>
    </source>
</reference>
<dbReference type="RefSeq" id="WP_091391836.1">
    <property type="nucleotide sequence ID" value="NZ_BKAI01000002.1"/>
</dbReference>
<keyword evidence="1" id="KW-0732">Signal</keyword>
<dbReference type="EMBL" id="FNEZ01000001">
    <property type="protein sequence ID" value="SDJ32156.1"/>
    <property type="molecule type" value="Genomic_DNA"/>
</dbReference>
<evidence type="ECO:0000256" key="1">
    <source>
        <dbReference type="SAM" id="SignalP"/>
    </source>
</evidence>
<sequence length="138" mass="14905">MKKLLYLFAAVLLSFNAIAQDKNAAVQNLLKSSMVGLVDNARMYYKEGMTYAQFTTTISDSKALSKEESVVVTEVYNFLAAKTNTGDIFAKYDGKSLKNLAASGSSSGSVAVASRCGFKCWLQAIKDLIDIIIAVVNP</sequence>
<proteinExistence type="predicted"/>
<feature type="signal peptide" evidence="1">
    <location>
        <begin position="1"/>
        <end position="19"/>
    </location>
</feature>
<accession>A0A1G8SSC8</accession>
<organism evidence="2 3">
    <name type="scientific">Flavobacterium noncentrifugens</name>
    <dbReference type="NCBI Taxonomy" id="1128970"/>
    <lineage>
        <taxon>Bacteria</taxon>
        <taxon>Pseudomonadati</taxon>
        <taxon>Bacteroidota</taxon>
        <taxon>Flavobacteriia</taxon>
        <taxon>Flavobacteriales</taxon>
        <taxon>Flavobacteriaceae</taxon>
        <taxon>Flavobacterium</taxon>
    </lineage>
</organism>
<feature type="chain" id="PRO_5011529349" description="DUF3347 domain-containing protein" evidence="1">
    <location>
        <begin position="20"/>
        <end position="138"/>
    </location>
</feature>
<keyword evidence="3" id="KW-1185">Reference proteome</keyword>
<name>A0A1G8SSC8_9FLAO</name>
<evidence type="ECO:0000313" key="3">
    <source>
        <dbReference type="Proteomes" id="UP000199580"/>
    </source>
</evidence>